<dbReference type="Pfam" id="PF00561">
    <property type="entry name" value="Abhydrolase_1"/>
    <property type="match status" value="1"/>
</dbReference>
<comment type="similarity">
    <text evidence="2">Belongs to the AB hydrolase superfamily. Epoxide hydrolase family.</text>
</comment>
<evidence type="ECO:0000256" key="3">
    <source>
        <dbReference type="SAM" id="MobiDB-lite"/>
    </source>
</evidence>
<evidence type="ECO:0000313" key="5">
    <source>
        <dbReference type="EMBL" id="KAJ5238850.1"/>
    </source>
</evidence>
<reference evidence="5" key="1">
    <citation type="submission" date="2022-11" db="EMBL/GenBank/DDBJ databases">
        <authorList>
            <person name="Petersen C."/>
        </authorList>
    </citation>
    <scope>NUCLEOTIDE SEQUENCE</scope>
    <source>
        <strain evidence="5">IBT 19713</strain>
    </source>
</reference>
<feature type="domain" description="AB hydrolase-1" evidence="4">
    <location>
        <begin position="68"/>
        <end position="177"/>
    </location>
</feature>
<dbReference type="PRINTS" id="PR00412">
    <property type="entry name" value="EPOXHYDRLASE"/>
</dbReference>
<gene>
    <name evidence="5" type="ORF">N7468_003469</name>
</gene>
<keyword evidence="1" id="KW-0378">Hydrolase</keyword>
<feature type="region of interest" description="Disordered" evidence="3">
    <location>
        <begin position="29"/>
        <end position="61"/>
    </location>
</feature>
<accession>A0A9W9P6N5</accession>
<dbReference type="GO" id="GO:0017000">
    <property type="term" value="P:antibiotic biosynthetic process"/>
    <property type="evidence" value="ECO:0007669"/>
    <property type="project" value="UniProtKB-ARBA"/>
</dbReference>
<dbReference type="Proteomes" id="UP001150941">
    <property type="component" value="Unassembled WGS sequence"/>
</dbReference>
<dbReference type="AlphaFoldDB" id="A0A9W9P6N5"/>
<dbReference type="GO" id="GO:0072330">
    <property type="term" value="P:monocarboxylic acid biosynthetic process"/>
    <property type="evidence" value="ECO:0007669"/>
    <property type="project" value="UniProtKB-ARBA"/>
</dbReference>
<dbReference type="PANTHER" id="PTHR43329">
    <property type="entry name" value="EPOXIDE HYDROLASE"/>
    <property type="match status" value="1"/>
</dbReference>
<evidence type="ECO:0000313" key="6">
    <source>
        <dbReference type="Proteomes" id="UP001150941"/>
    </source>
</evidence>
<evidence type="ECO:0000256" key="2">
    <source>
        <dbReference type="ARBA" id="ARBA00038334"/>
    </source>
</evidence>
<feature type="region of interest" description="Disordered" evidence="3">
    <location>
        <begin position="185"/>
        <end position="216"/>
    </location>
</feature>
<dbReference type="SUPFAM" id="SSF53474">
    <property type="entry name" value="alpha/beta-Hydrolases"/>
    <property type="match status" value="1"/>
</dbReference>
<dbReference type="RefSeq" id="XP_058331769.1">
    <property type="nucleotide sequence ID" value="XM_058472766.1"/>
</dbReference>
<dbReference type="InterPro" id="IPR000639">
    <property type="entry name" value="Epox_hydrolase-like"/>
</dbReference>
<dbReference type="InterPro" id="IPR029058">
    <property type="entry name" value="AB_hydrolase_fold"/>
</dbReference>
<evidence type="ECO:0000259" key="4">
    <source>
        <dbReference type="Pfam" id="PF00561"/>
    </source>
</evidence>
<dbReference type="InterPro" id="IPR000073">
    <property type="entry name" value="AB_hydrolase_1"/>
</dbReference>
<dbReference type="GeneID" id="83200069"/>
<dbReference type="EMBL" id="JAPQKS010000003">
    <property type="protein sequence ID" value="KAJ5238850.1"/>
    <property type="molecule type" value="Genomic_DNA"/>
</dbReference>
<protein>
    <recommendedName>
        <fullName evidence="4">AB hydrolase-1 domain-containing protein</fullName>
    </recommendedName>
</protein>
<dbReference type="GO" id="GO:0016787">
    <property type="term" value="F:hydrolase activity"/>
    <property type="evidence" value="ECO:0007669"/>
    <property type="project" value="UniProtKB-KW"/>
</dbReference>
<dbReference type="OrthoDB" id="408373at2759"/>
<comment type="caution">
    <text evidence="5">The sequence shown here is derived from an EMBL/GenBank/DDBJ whole genome shotgun (WGS) entry which is preliminary data.</text>
</comment>
<reference evidence="5" key="2">
    <citation type="journal article" date="2023" name="IMA Fungus">
        <title>Comparative genomic study of the Penicillium genus elucidates a diverse pangenome and 15 lateral gene transfer events.</title>
        <authorList>
            <person name="Petersen C."/>
            <person name="Sorensen T."/>
            <person name="Nielsen M.R."/>
            <person name="Sondergaard T.E."/>
            <person name="Sorensen J.L."/>
            <person name="Fitzpatrick D.A."/>
            <person name="Frisvad J.C."/>
            <person name="Nielsen K.L."/>
        </authorList>
    </citation>
    <scope>NUCLEOTIDE SEQUENCE</scope>
    <source>
        <strain evidence="5">IBT 19713</strain>
    </source>
</reference>
<organism evidence="5 6">
    <name type="scientific">Penicillium chermesinum</name>
    <dbReference type="NCBI Taxonomy" id="63820"/>
    <lineage>
        <taxon>Eukaryota</taxon>
        <taxon>Fungi</taxon>
        <taxon>Dikarya</taxon>
        <taxon>Ascomycota</taxon>
        <taxon>Pezizomycotina</taxon>
        <taxon>Eurotiomycetes</taxon>
        <taxon>Eurotiomycetidae</taxon>
        <taxon>Eurotiales</taxon>
        <taxon>Aspergillaceae</taxon>
        <taxon>Penicillium</taxon>
    </lineage>
</organism>
<evidence type="ECO:0000256" key="1">
    <source>
        <dbReference type="ARBA" id="ARBA00022801"/>
    </source>
</evidence>
<name>A0A9W9P6N5_9EURO</name>
<sequence>MDFQGTKRGQAHRINRKPVKVKHLAKLQKHDPGYFAPPPRGRVQPPRLNPRSHLPHSGSRRNTCTRSPLVVLLHGFPELAYSWRRVLPQLAAAGFYAVAPDQRGFGRTTGWDTRGYDEVDLSSFSLTTLARDIVVLVHALGYRSVACVAGHDAGAITASTCALARPDFFRSVVLMSHPFNGSPTLPFNTASGESPEEQAAAARGGGGGAEGSAAASGIHQALAERGRKHYKWYYSTPPAAKDMCPPSLADLHQFLRGYFHLKSGSWPGNQPRVLKGWTADEIVQMPYYYIMPLEDTMPQAVARHMADEPSKGTSSHSWLPDEELAVYANEYFRTGFQGGLNWYRVRTAAGGRYTKDYDLFAGKKIEPPCAFLGGKADWGTYQEPGALQKMTDGVVCSDFRKLQLLDGVGHWIPQEAPDVVAQTIAELANSLNA</sequence>
<keyword evidence="6" id="KW-1185">Reference proteome</keyword>
<proteinExistence type="inferred from homology"/>
<dbReference type="Gene3D" id="3.40.50.1820">
    <property type="entry name" value="alpha/beta hydrolase"/>
    <property type="match status" value="1"/>
</dbReference>